<evidence type="ECO:0000256" key="2">
    <source>
        <dbReference type="ARBA" id="ARBA00022837"/>
    </source>
</evidence>
<protein>
    <recommendedName>
        <fullName evidence="6">Pentraxin (PTX) domain-containing protein</fullName>
    </recommendedName>
</protein>
<comment type="caution">
    <text evidence="3">Lacks conserved residue(s) required for the propagation of feature annotation.</text>
</comment>
<dbReference type="InterPro" id="IPR001759">
    <property type="entry name" value="PTX_dom"/>
</dbReference>
<dbReference type="GO" id="GO:0046872">
    <property type="term" value="F:metal ion binding"/>
    <property type="evidence" value="ECO:0007669"/>
    <property type="project" value="UniProtKB-KW"/>
</dbReference>
<evidence type="ECO:0000256" key="4">
    <source>
        <dbReference type="SAM" id="MobiDB-lite"/>
    </source>
</evidence>
<name>A0AAV6FFX5_9TELE</name>
<gene>
    <name evidence="7" type="ORF">AALO_G00295600</name>
</gene>
<dbReference type="PANTHER" id="PTHR45869">
    <property type="entry name" value="C-REACTIVE PROTEIN-RELATED"/>
    <property type="match status" value="1"/>
</dbReference>
<keyword evidence="8" id="KW-1185">Reference proteome</keyword>
<keyword evidence="5" id="KW-0732">Signal</keyword>
<evidence type="ECO:0000259" key="6">
    <source>
        <dbReference type="PROSITE" id="PS51828"/>
    </source>
</evidence>
<comment type="caution">
    <text evidence="7">The sequence shown here is derived from an EMBL/GenBank/DDBJ whole genome shotgun (WGS) entry which is preliminary data.</text>
</comment>
<dbReference type="AlphaFoldDB" id="A0AAV6FFX5"/>
<feature type="chain" id="PRO_5043933015" description="Pentraxin (PTX) domain-containing protein" evidence="5">
    <location>
        <begin position="22"/>
        <end position="274"/>
    </location>
</feature>
<dbReference type="Proteomes" id="UP000823561">
    <property type="component" value="Chromosome 24"/>
</dbReference>
<keyword evidence="2" id="KW-0106">Calcium</keyword>
<organism evidence="7 8">
    <name type="scientific">Alosa alosa</name>
    <name type="common">allis shad</name>
    <dbReference type="NCBI Taxonomy" id="278164"/>
    <lineage>
        <taxon>Eukaryota</taxon>
        <taxon>Metazoa</taxon>
        <taxon>Chordata</taxon>
        <taxon>Craniata</taxon>
        <taxon>Vertebrata</taxon>
        <taxon>Euteleostomi</taxon>
        <taxon>Actinopterygii</taxon>
        <taxon>Neopterygii</taxon>
        <taxon>Teleostei</taxon>
        <taxon>Clupei</taxon>
        <taxon>Clupeiformes</taxon>
        <taxon>Clupeoidei</taxon>
        <taxon>Clupeidae</taxon>
        <taxon>Alosa</taxon>
    </lineage>
</organism>
<evidence type="ECO:0000256" key="5">
    <source>
        <dbReference type="SAM" id="SignalP"/>
    </source>
</evidence>
<dbReference type="Pfam" id="PF00354">
    <property type="entry name" value="Pentaxin"/>
    <property type="match status" value="1"/>
</dbReference>
<feature type="domain" description="Pentraxin (PTX)" evidence="6">
    <location>
        <begin position="45"/>
        <end position="239"/>
    </location>
</feature>
<evidence type="ECO:0000256" key="1">
    <source>
        <dbReference type="ARBA" id="ARBA00022723"/>
    </source>
</evidence>
<dbReference type="SUPFAM" id="SSF49899">
    <property type="entry name" value="Concanavalin A-like lectins/glucanases"/>
    <property type="match status" value="1"/>
</dbReference>
<dbReference type="Gene3D" id="2.60.120.200">
    <property type="match status" value="1"/>
</dbReference>
<proteinExistence type="predicted"/>
<evidence type="ECO:0000313" key="7">
    <source>
        <dbReference type="EMBL" id="KAG5260716.1"/>
    </source>
</evidence>
<dbReference type="InterPro" id="IPR051005">
    <property type="entry name" value="Pentraxin_domain"/>
</dbReference>
<feature type="compositionally biased region" description="Basic residues" evidence="4">
    <location>
        <begin position="251"/>
        <end position="260"/>
    </location>
</feature>
<accession>A0AAV6FFX5</accession>
<dbReference type="PROSITE" id="PS51828">
    <property type="entry name" value="PTX_2"/>
    <property type="match status" value="1"/>
</dbReference>
<reference evidence="7" key="1">
    <citation type="submission" date="2020-10" db="EMBL/GenBank/DDBJ databases">
        <title>Chromosome-scale genome assembly of the Allis shad, Alosa alosa.</title>
        <authorList>
            <person name="Margot Z."/>
            <person name="Christophe K."/>
            <person name="Cabau C."/>
            <person name="Louis A."/>
            <person name="Berthelot C."/>
            <person name="Parey E."/>
            <person name="Roest Crollius H."/>
            <person name="Montfort J."/>
            <person name="Robinson-Rechavi M."/>
            <person name="Bucao C."/>
            <person name="Bouchez O."/>
            <person name="Gislard M."/>
            <person name="Lluch J."/>
            <person name="Milhes M."/>
            <person name="Lampietro C."/>
            <person name="Lopez Roques C."/>
            <person name="Donnadieu C."/>
            <person name="Braasch I."/>
            <person name="Desvignes T."/>
            <person name="Postlethwait J."/>
            <person name="Bobe J."/>
            <person name="Guiguen Y."/>
        </authorList>
    </citation>
    <scope>NUCLEOTIDE SEQUENCE</scope>
    <source>
        <strain evidence="7">M-15738</strain>
        <tissue evidence="7">Blood</tissue>
    </source>
</reference>
<dbReference type="InterPro" id="IPR013320">
    <property type="entry name" value="ConA-like_dom_sf"/>
</dbReference>
<keyword evidence="1" id="KW-0479">Metal-binding</keyword>
<feature type="signal peptide" evidence="5">
    <location>
        <begin position="1"/>
        <end position="21"/>
    </location>
</feature>
<feature type="region of interest" description="Disordered" evidence="4">
    <location>
        <begin position="241"/>
        <end position="274"/>
    </location>
</feature>
<evidence type="ECO:0000256" key="3">
    <source>
        <dbReference type="PROSITE-ProRule" id="PRU01172"/>
    </source>
</evidence>
<evidence type="ECO:0000313" key="8">
    <source>
        <dbReference type="Proteomes" id="UP000823561"/>
    </source>
</evidence>
<dbReference type="SMART" id="SM00159">
    <property type="entry name" value="PTX"/>
    <property type="match status" value="1"/>
</dbReference>
<dbReference type="PANTHER" id="PTHR45869:SF8">
    <property type="entry name" value="LAMG-LIKE JELLYROLL FOLD DOMAIN-CONTAINING PROTEIN"/>
    <property type="match status" value="1"/>
</dbReference>
<sequence length="274" mass="30573">MALSLVLGLVYILAVPTSAHTRTVTGSNTERSTTLWTSSPRNDLQGRMFSMMTNSVVTFSVPGTPQDQDIYGFTVCFRMIAETMSQYNRPVTILTMTMSNSVIFTLRALPFKYELLVSGGESKLFSPVVPMFVKSSFPWTSLCATWDSATGMTQMWKDGKMSVRKCMGRSQKFYGTPVVTLSGFEGQVTDIHVWDKALPFSSLRAYLKGQCYSPGNLLSWRDISYTSRSYVVLEDAYPMQRGPAEEGHSGQQRRRRKQWKHGQPCNGSPGGASQ</sequence>
<dbReference type="EMBL" id="JADWDJ010000024">
    <property type="protein sequence ID" value="KAG5260716.1"/>
    <property type="molecule type" value="Genomic_DNA"/>
</dbReference>